<comment type="caution">
    <text evidence="2">The sequence shown here is derived from an EMBL/GenBank/DDBJ whole genome shotgun (WGS) entry which is preliminary data.</text>
</comment>
<reference evidence="2" key="1">
    <citation type="journal article" date="2021" name="bioRxiv">
        <title>Whole Genome Assembly and Annotation of Northern Wild Rice, Zizania palustris L., Supports a Whole Genome Duplication in the Zizania Genus.</title>
        <authorList>
            <person name="Haas M."/>
            <person name="Kono T."/>
            <person name="Macchietto M."/>
            <person name="Millas R."/>
            <person name="McGilp L."/>
            <person name="Shao M."/>
            <person name="Duquette J."/>
            <person name="Hirsch C.N."/>
            <person name="Kimball J."/>
        </authorList>
    </citation>
    <scope>NUCLEOTIDE SEQUENCE</scope>
    <source>
        <tissue evidence="2">Fresh leaf tissue</tissue>
    </source>
</reference>
<dbReference type="EMBL" id="JAAALK010000282">
    <property type="protein sequence ID" value="KAG8078983.1"/>
    <property type="molecule type" value="Genomic_DNA"/>
</dbReference>
<feature type="signal peptide" evidence="1">
    <location>
        <begin position="1"/>
        <end position="16"/>
    </location>
</feature>
<feature type="chain" id="PRO_5035193262" evidence="1">
    <location>
        <begin position="17"/>
        <end position="84"/>
    </location>
</feature>
<name>A0A8J5TD06_ZIZPA</name>
<keyword evidence="1" id="KW-0732">Signal</keyword>
<proteinExistence type="predicted"/>
<keyword evidence="3" id="KW-1185">Reference proteome</keyword>
<evidence type="ECO:0000313" key="3">
    <source>
        <dbReference type="Proteomes" id="UP000729402"/>
    </source>
</evidence>
<accession>A0A8J5TD06</accession>
<dbReference type="Proteomes" id="UP000729402">
    <property type="component" value="Unassembled WGS sequence"/>
</dbReference>
<organism evidence="2 3">
    <name type="scientific">Zizania palustris</name>
    <name type="common">Northern wild rice</name>
    <dbReference type="NCBI Taxonomy" id="103762"/>
    <lineage>
        <taxon>Eukaryota</taxon>
        <taxon>Viridiplantae</taxon>
        <taxon>Streptophyta</taxon>
        <taxon>Embryophyta</taxon>
        <taxon>Tracheophyta</taxon>
        <taxon>Spermatophyta</taxon>
        <taxon>Magnoliopsida</taxon>
        <taxon>Liliopsida</taxon>
        <taxon>Poales</taxon>
        <taxon>Poaceae</taxon>
        <taxon>BOP clade</taxon>
        <taxon>Oryzoideae</taxon>
        <taxon>Oryzeae</taxon>
        <taxon>Zizaniinae</taxon>
        <taxon>Zizania</taxon>
    </lineage>
</organism>
<gene>
    <name evidence="2" type="ORF">GUJ93_ZPchr0007g5051</name>
</gene>
<evidence type="ECO:0000313" key="2">
    <source>
        <dbReference type="EMBL" id="KAG8078983.1"/>
    </source>
</evidence>
<sequence>MAAALVLVIMAPVIAATVLPSASGDLRPVESRTTDDDEADLCVRRCVGEMLACEEASGCAAAARRGVRCGGGCESEYLGCIDVC</sequence>
<protein>
    <submittedName>
        <fullName evidence="2">Uncharacterized protein</fullName>
    </submittedName>
</protein>
<evidence type="ECO:0000256" key="1">
    <source>
        <dbReference type="SAM" id="SignalP"/>
    </source>
</evidence>
<dbReference type="AlphaFoldDB" id="A0A8J5TD06"/>
<reference evidence="2" key="2">
    <citation type="submission" date="2021-02" db="EMBL/GenBank/DDBJ databases">
        <authorList>
            <person name="Kimball J.A."/>
            <person name="Haas M.W."/>
            <person name="Macchietto M."/>
            <person name="Kono T."/>
            <person name="Duquette J."/>
            <person name="Shao M."/>
        </authorList>
    </citation>
    <scope>NUCLEOTIDE SEQUENCE</scope>
    <source>
        <tissue evidence="2">Fresh leaf tissue</tissue>
    </source>
</reference>